<name>A0ABW6V2L5_MICFU</name>
<proteinExistence type="predicted"/>
<dbReference type="RefSeq" id="WP_066947439.1">
    <property type="nucleotide sequence ID" value="NZ_BBYK01000066.1"/>
</dbReference>
<feature type="compositionally biased region" description="Basic and acidic residues" evidence="1">
    <location>
        <begin position="29"/>
        <end position="62"/>
    </location>
</feature>
<keyword evidence="3" id="KW-1185">Reference proteome</keyword>
<accession>A0ABW6V2L5</accession>
<dbReference type="Proteomes" id="UP001602119">
    <property type="component" value="Unassembled WGS sequence"/>
</dbReference>
<organism evidence="2 3">
    <name type="scientific">Microtetraspora fusca</name>
    <dbReference type="NCBI Taxonomy" id="1997"/>
    <lineage>
        <taxon>Bacteria</taxon>
        <taxon>Bacillati</taxon>
        <taxon>Actinomycetota</taxon>
        <taxon>Actinomycetes</taxon>
        <taxon>Streptosporangiales</taxon>
        <taxon>Streptosporangiaceae</taxon>
        <taxon>Microtetraspora</taxon>
    </lineage>
</organism>
<protein>
    <recommendedName>
        <fullName evidence="4">Antitoxin</fullName>
    </recommendedName>
</protein>
<evidence type="ECO:0008006" key="4">
    <source>
        <dbReference type="Google" id="ProtNLM"/>
    </source>
</evidence>
<reference evidence="2 3" key="1">
    <citation type="submission" date="2024-10" db="EMBL/GenBank/DDBJ databases">
        <title>The Natural Products Discovery Center: Release of the First 8490 Sequenced Strains for Exploring Actinobacteria Biosynthetic Diversity.</title>
        <authorList>
            <person name="Kalkreuter E."/>
            <person name="Kautsar S.A."/>
            <person name="Yang D."/>
            <person name="Bader C.D."/>
            <person name="Teijaro C.N."/>
            <person name="Fluegel L."/>
            <person name="Davis C.M."/>
            <person name="Simpson J.R."/>
            <person name="Lauterbach L."/>
            <person name="Steele A.D."/>
            <person name="Gui C."/>
            <person name="Meng S."/>
            <person name="Li G."/>
            <person name="Viehrig K."/>
            <person name="Ye F."/>
            <person name="Su P."/>
            <person name="Kiefer A.F."/>
            <person name="Nichols A."/>
            <person name="Cepeda A.J."/>
            <person name="Yan W."/>
            <person name="Fan B."/>
            <person name="Jiang Y."/>
            <person name="Adhikari A."/>
            <person name="Zheng C.-J."/>
            <person name="Schuster L."/>
            <person name="Cowan T.M."/>
            <person name="Smanski M.J."/>
            <person name="Chevrette M.G."/>
            <person name="De Carvalho L.P.S."/>
            <person name="Shen B."/>
        </authorList>
    </citation>
    <scope>NUCLEOTIDE SEQUENCE [LARGE SCALE GENOMIC DNA]</scope>
    <source>
        <strain evidence="2 3">NPDC001281</strain>
    </source>
</reference>
<dbReference type="EMBL" id="JBIAXI010000006">
    <property type="protein sequence ID" value="MFF4773539.1"/>
    <property type="molecule type" value="Genomic_DNA"/>
</dbReference>
<sequence>MSIIDKVKEILSNTAERLQSIPKQRHAKMHETMERDATGTARDTFEGTEGRLGEEPGRREGPGDITGGPGGGGPR</sequence>
<comment type="caution">
    <text evidence="2">The sequence shown here is derived from an EMBL/GenBank/DDBJ whole genome shotgun (WGS) entry which is preliminary data.</text>
</comment>
<evidence type="ECO:0000313" key="2">
    <source>
        <dbReference type="EMBL" id="MFF4773539.1"/>
    </source>
</evidence>
<feature type="region of interest" description="Disordered" evidence="1">
    <location>
        <begin position="15"/>
        <end position="75"/>
    </location>
</feature>
<evidence type="ECO:0000313" key="3">
    <source>
        <dbReference type="Proteomes" id="UP001602119"/>
    </source>
</evidence>
<feature type="compositionally biased region" description="Gly residues" evidence="1">
    <location>
        <begin position="64"/>
        <end position="75"/>
    </location>
</feature>
<gene>
    <name evidence="2" type="ORF">ACFY05_11835</name>
</gene>
<evidence type="ECO:0000256" key="1">
    <source>
        <dbReference type="SAM" id="MobiDB-lite"/>
    </source>
</evidence>